<dbReference type="AlphaFoldDB" id="A0A8X6QWW0"/>
<accession>A0A8X6QWW0</accession>
<protein>
    <submittedName>
        <fullName evidence="2">Uncharacterized protein</fullName>
    </submittedName>
</protein>
<dbReference type="EMBL" id="BMAW01086557">
    <property type="protein sequence ID" value="GFU47825.1"/>
    <property type="molecule type" value="Genomic_DNA"/>
</dbReference>
<feature type="region of interest" description="Disordered" evidence="1">
    <location>
        <begin position="1"/>
        <end position="28"/>
    </location>
</feature>
<organism evidence="2 3">
    <name type="scientific">Nephila pilipes</name>
    <name type="common">Giant wood spider</name>
    <name type="synonym">Nephila maculata</name>
    <dbReference type="NCBI Taxonomy" id="299642"/>
    <lineage>
        <taxon>Eukaryota</taxon>
        <taxon>Metazoa</taxon>
        <taxon>Ecdysozoa</taxon>
        <taxon>Arthropoda</taxon>
        <taxon>Chelicerata</taxon>
        <taxon>Arachnida</taxon>
        <taxon>Araneae</taxon>
        <taxon>Araneomorphae</taxon>
        <taxon>Entelegynae</taxon>
        <taxon>Araneoidea</taxon>
        <taxon>Nephilidae</taxon>
        <taxon>Nephila</taxon>
    </lineage>
</organism>
<evidence type="ECO:0000256" key="1">
    <source>
        <dbReference type="SAM" id="MobiDB-lite"/>
    </source>
</evidence>
<evidence type="ECO:0000313" key="3">
    <source>
        <dbReference type="Proteomes" id="UP000887013"/>
    </source>
</evidence>
<evidence type="ECO:0000313" key="2">
    <source>
        <dbReference type="EMBL" id="GFU47825.1"/>
    </source>
</evidence>
<gene>
    <name evidence="2" type="ORF">NPIL_680261</name>
</gene>
<name>A0A8X6QWW0_NEPPI</name>
<reference evidence="2" key="1">
    <citation type="submission" date="2020-08" db="EMBL/GenBank/DDBJ databases">
        <title>Multicomponent nature underlies the extraordinary mechanical properties of spider dragline silk.</title>
        <authorList>
            <person name="Kono N."/>
            <person name="Nakamura H."/>
            <person name="Mori M."/>
            <person name="Yoshida Y."/>
            <person name="Ohtoshi R."/>
            <person name="Malay A.D."/>
            <person name="Moran D.A.P."/>
            <person name="Tomita M."/>
            <person name="Numata K."/>
            <person name="Arakawa K."/>
        </authorList>
    </citation>
    <scope>NUCLEOTIDE SEQUENCE</scope>
</reference>
<keyword evidence="3" id="KW-1185">Reference proteome</keyword>
<sequence>MMFGRKQMRSLYGRRGHSDDEDVTTDKALASGITPGPLYDPTGKLVCNVRVTSVSGLYVGWMPDDYEKGGVPKFIVCFTFSLP</sequence>
<feature type="compositionally biased region" description="Basic residues" evidence="1">
    <location>
        <begin position="1"/>
        <end position="15"/>
    </location>
</feature>
<dbReference type="Proteomes" id="UP000887013">
    <property type="component" value="Unassembled WGS sequence"/>
</dbReference>
<comment type="caution">
    <text evidence="2">The sequence shown here is derived from an EMBL/GenBank/DDBJ whole genome shotgun (WGS) entry which is preliminary data.</text>
</comment>
<proteinExistence type="predicted"/>